<keyword evidence="2" id="KW-1185">Reference proteome</keyword>
<dbReference type="RefSeq" id="WP_218318680.1">
    <property type="nucleotide sequence ID" value="NZ_JAEEGC010000007.1"/>
</dbReference>
<organism evidence="1 2">
    <name type="scientific">Clostridium thailandense</name>
    <dbReference type="NCBI Taxonomy" id="2794346"/>
    <lineage>
        <taxon>Bacteria</taxon>
        <taxon>Bacillati</taxon>
        <taxon>Bacillota</taxon>
        <taxon>Clostridia</taxon>
        <taxon>Eubacteriales</taxon>
        <taxon>Clostridiaceae</taxon>
        <taxon>Clostridium</taxon>
    </lineage>
</organism>
<gene>
    <name evidence="1" type="ORF">I6U48_01790</name>
</gene>
<evidence type="ECO:0000313" key="1">
    <source>
        <dbReference type="EMBL" id="MBV7271645.1"/>
    </source>
</evidence>
<protein>
    <submittedName>
        <fullName evidence="1">Uncharacterized protein</fullName>
    </submittedName>
</protein>
<accession>A0A949TUI4</accession>
<sequence>MKRYDKPKKAKKEMKQIHFDMELETYLKVEKAVYDKGYSLAEYFRKKALEVLEQ</sequence>
<evidence type="ECO:0000313" key="2">
    <source>
        <dbReference type="Proteomes" id="UP000694308"/>
    </source>
</evidence>
<dbReference type="EMBL" id="JAEEGC010000007">
    <property type="protein sequence ID" value="MBV7271645.1"/>
    <property type="molecule type" value="Genomic_DNA"/>
</dbReference>
<dbReference type="Proteomes" id="UP000694308">
    <property type="component" value="Unassembled WGS sequence"/>
</dbReference>
<reference evidence="1" key="1">
    <citation type="submission" date="2020-12" db="EMBL/GenBank/DDBJ databases">
        <title>Clostridium thailandense sp. nov., a novel acetogenic bacterium isolated from peat land soil in Thailand.</title>
        <authorList>
            <person name="Chaikitkaew S."/>
            <person name="Birkeland N.K."/>
        </authorList>
    </citation>
    <scope>NUCLEOTIDE SEQUENCE</scope>
    <source>
        <strain evidence="1">PL3</strain>
    </source>
</reference>
<comment type="caution">
    <text evidence="1">The sequence shown here is derived from an EMBL/GenBank/DDBJ whole genome shotgun (WGS) entry which is preliminary data.</text>
</comment>
<proteinExistence type="predicted"/>
<name>A0A949TUI4_9CLOT</name>
<dbReference type="AlphaFoldDB" id="A0A949TUI4"/>